<proteinExistence type="predicted"/>
<feature type="domain" description="Solute-binding protein family 5" evidence="2">
    <location>
        <begin position="113"/>
        <end position="505"/>
    </location>
</feature>
<dbReference type="InterPro" id="IPR030678">
    <property type="entry name" value="Peptide/Ni-bd"/>
</dbReference>
<dbReference type="GO" id="GO:0042597">
    <property type="term" value="C:periplasmic space"/>
    <property type="evidence" value="ECO:0007669"/>
    <property type="project" value="UniProtKB-ARBA"/>
</dbReference>
<dbReference type="EMBL" id="FOQY01000008">
    <property type="protein sequence ID" value="SFJ37446.1"/>
    <property type="molecule type" value="Genomic_DNA"/>
</dbReference>
<sequence>MKRKPAVATFAVTAALALGLSACGGTSTDSPKESAGAGGGSAAPAQAEFNAAMSKVFNPSTKKGGTLKFVNSGDWDSLDPADTYYGYSWNFMRLYGRALTVFKAAPGAEGATVAPDLAKDLGKPSADFKTWTYTLREGLKYEDGTPITSKDVAYGVARAFDKETFPNGPTYLNEMLDWPKDYKGAYKSKDVDFSSAIETPDDSTIVFHLKQAYSGFDYITQMSPTMPVPKAKDTGAKYREHVISSGPYMFEKNEIGKGFALVRNPNWDAATDPNRPALPDRIEVQTNVNADDLDNRLLSGDIHVDVAGTGVQPAAMSKILPDPALKARADNPTLQRLWYTSVSPTVKPLDNIDCRKAVQYAADKTGYQAAYGGEFSGGAIATSLMPPSVPGAAKIDLYPSGADGKGDINKAKEHLAACGQPNGFETNIAYRAERPKEKATAEALQESLARVGIKLTLKPYPQADYFSLYAGKPPFVVENKLGLAVNGWGSDYPDGYGFLQQMVDSRVIRETGGSSNISVRIPDVDKMLDESLLEADAKKREPMWAAIDKRVMEEAVILPGVWAKSLLVRGQGVTNVFISDGQQMYDYVAMGVE</sequence>
<dbReference type="PIRSF" id="PIRSF002741">
    <property type="entry name" value="MppA"/>
    <property type="match status" value="1"/>
</dbReference>
<dbReference type="GO" id="GO:0043190">
    <property type="term" value="C:ATP-binding cassette (ABC) transporter complex"/>
    <property type="evidence" value="ECO:0007669"/>
    <property type="project" value="InterPro"/>
</dbReference>
<keyword evidence="4" id="KW-1185">Reference proteome</keyword>
<dbReference type="GO" id="GO:1904680">
    <property type="term" value="F:peptide transmembrane transporter activity"/>
    <property type="evidence" value="ECO:0007669"/>
    <property type="project" value="TreeGrafter"/>
</dbReference>
<dbReference type="Gene3D" id="3.10.105.10">
    <property type="entry name" value="Dipeptide-binding Protein, Domain 3"/>
    <property type="match status" value="1"/>
</dbReference>
<dbReference type="CDD" id="cd08506">
    <property type="entry name" value="PBP2_clavulanate_OppA2"/>
    <property type="match status" value="1"/>
</dbReference>
<reference evidence="4" key="1">
    <citation type="submission" date="2016-10" db="EMBL/GenBank/DDBJ databases">
        <authorList>
            <person name="Varghese N."/>
            <person name="Submissions S."/>
        </authorList>
    </citation>
    <scope>NUCLEOTIDE SEQUENCE [LARGE SCALE GENOMIC DNA]</scope>
    <source>
        <strain evidence="4">CGMCC 4.2126</strain>
    </source>
</reference>
<dbReference type="Proteomes" id="UP000199111">
    <property type="component" value="Unassembled WGS sequence"/>
</dbReference>
<organism evidence="3 4">
    <name type="scientific">Streptosporangium canum</name>
    <dbReference type="NCBI Taxonomy" id="324952"/>
    <lineage>
        <taxon>Bacteria</taxon>
        <taxon>Bacillati</taxon>
        <taxon>Actinomycetota</taxon>
        <taxon>Actinomycetes</taxon>
        <taxon>Streptosporangiales</taxon>
        <taxon>Streptosporangiaceae</taxon>
        <taxon>Streptosporangium</taxon>
    </lineage>
</organism>
<dbReference type="PROSITE" id="PS51257">
    <property type="entry name" value="PROKAR_LIPOPROTEIN"/>
    <property type="match status" value="1"/>
</dbReference>
<accession>A0A1I3QWC4</accession>
<dbReference type="AlphaFoldDB" id="A0A1I3QWC4"/>
<evidence type="ECO:0000313" key="4">
    <source>
        <dbReference type="Proteomes" id="UP000199111"/>
    </source>
</evidence>
<evidence type="ECO:0000256" key="1">
    <source>
        <dbReference type="SAM" id="SignalP"/>
    </source>
</evidence>
<protein>
    <submittedName>
        <fullName evidence="3">Peptide/nickel transport system substrate-binding protein</fullName>
    </submittedName>
</protein>
<dbReference type="SUPFAM" id="SSF53850">
    <property type="entry name" value="Periplasmic binding protein-like II"/>
    <property type="match status" value="1"/>
</dbReference>
<dbReference type="InterPro" id="IPR039424">
    <property type="entry name" value="SBP_5"/>
</dbReference>
<feature type="signal peptide" evidence="1">
    <location>
        <begin position="1"/>
        <end position="24"/>
    </location>
</feature>
<dbReference type="PANTHER" id="PTHR30290:SF83">
    <property type="entry name" value="ABC TRANSPORTER SUBSTRATE-BINDING PROTEIN"/>
    <property type="match status" value="1"/>
</dbReference>
<dbReference type="Pfam" id="PF00496">
    <property type="entry name" value="SBP_bac_5"/>
    <property type="match status" value="1"/>
</dbReference>
<dbReference type="RefSeq" id="WP_093887538.1">
    <property type="nucleotide sequence ID" value="NZ_FOQY01000008.1"/>
</dbReference>
<keyword evidence="1" id="KW-0732">Signal</keyword>
<dbReference type="PANTHER" id="PTHR30290">
    <property type="entry name" value="PERIPLASMIC BINDING COMPONENT OF ABC TRANSPORTER"/>
    <property type="match status" value="1"/>
</dbReference>
<dbReference type="GO" id="GO:0015833">
    <property type="term" value="P:peptide transport"/>
    <property type="evidence" value="ECO:0007669"/>
    <property type="project" value="TreeGrafter"/>
</dbReference>
<dbReference type="GeneID" id="96298690"/>
<feature type="chain" id="PRO_5039296028" evidence="1">
    <location>
        <begin position="25"/>
        <end position="593"/>
    </location>
</feature>
<evidence type="ECO:0000313" key="3">
    <source>
        <dbReference type="EMBL" id="SFJ37446.1"/>
    </source>
</evidence>
<dbReference type="Gene3D" id="3.40.190.10">
    <property type="entry name" value="Periplasmic binding protein-like II"/>
    <property type="match status" value="1"/>
</dbReference>
<name>A0A1I3QWC4_9ACTN</name>
<evidence type="ECO:0000259" key="2">
    <source>
        <dbReference type="Pfam" id="PF00496"/>
    </source>
</evidence>
<gene>
    <name evidence="3" type="ORF">SAMN05216275_108161</name>
</gene>
<dbReference type="InterPro" id="IPR000914">
    <property type="entry name" value="SBP_5_dom"/>
</dbReference>